<sequence length="176" mass="20240">MDTNSLYEEGMNISNDLDSIVNLLEMRCIDSSNYNDKYLPNNFTDCTYKLVDNKEFKYVIDSFINMVENDNGETISSLSNFINVLKNINNEESVQLVEFSKSLNKLKNLSGEEFTSQLKNIIYLVKEDTSGELITIMSNFIDSCNMVKYITSEEIENLLTDFINNIDDIDNELVVK</sequence>
<evidence type="ECO:0000313" key="2">
    <source>
        <dbReference type="Proteomes" id="UP000217350"/>
    </source>
</evidence>
<evidence type="ECO:0000313" key="1">
    <source>
        <dbReference type="EMBL" id="AST09243.1"/>
    </source>
</evidence>
<gene>
    <name evidence="1" type="ORF">Murmansk-048</name>
</gene>
<dbReference type="Proteomes" id="UP000217350">
    <property type="component" value="Segment"/>
</dbReference>
<keyword evidence="2" id="KW-1185">Reference proteome</keyword>
<proteinExistence type="predicted"/>
<reference evidence="1" key="1">
    <citation type="journal article" date="2017" name="Virus Genes">
        <title>Two novel poxviruses with unusual genome rearrangements: NY_014 and Murmansk.</title>
        <authorList>
            <person name="Smithson C."/>
            <person name="Meyer H."/>
            <person name="Gigante C.M."/>
            <person name="Gao J."/>
            <person name="Zhao H."/>
            <person name="Batra D."/>
            <person name="Damon I."/>
            <person name="Upton C."/>
            <person name="Li Y."/>
        </authorList>
    </citation>
    <scope>NUCLEOTIDE SEQUENCE [LARGE SCALE GENOMIC DNA]</scope>
    <source>
        <strain evidence="1">LEIV-11411</strain>
    </source>
</reference>
<accession>A0A223FMM5</accession>
<name>A0A223FMM5_9POXV</name>
<protein>
    <submittedName>
        <fullName evidence="1">Uncharacterized protein</fullName>
    </submittedName>
</protein>
<organism evidence="1">
    <name type="scientific">Murmansk poxvirus</name>
    <dbReference type="NCBI Taxonomy" id="2025359"/>
    <lineage>
        <taxon>Viruses</taxon>
        <taxon>Varidnaviria</taxon>
        <taxon>Bamfordvirae</taxon>
        <taxon>Nucleocytoviricota</taxon>
        <taxon>Pokkesviricetes</taxon>
        <taxon>Chitovirales</taxon>
        <taxon>Poxviridae</taxon>
        <taxon>Chordopoxvirinae</taxon>
        <taxon>Centapoxvirus</taxon>
        <taxon>Centapoxvirus microtuspox</taxon>
        <taxon>Murmansk microtuspox virus</taxon>
    </lineage>
</organism>
<dbReference type="EMBL" id="MF001304">
    <property type="protein sequence ID" value="AST09243.1"/>
    <property type="molecule type" value="Genomic_DNA"/>
</dbReference>